<dbReference type="EMBL" id="JBIYDN010000010">
    <property type="protein sequence ID" value="MFK4443645.1"/>
    <property type="molecule type" value="Genomic_DNA"/>
</dbReference>
<evidence type="ECO:0000313" key="3">
    <source>
        <dbReference type="Proteomes" id="UP001620514"/>
    </source>
</evidence>
<dbReference type="Gene3D" id="3.20.20.140">
    <property type="entry name" value="Metal-dependent hydrolases"/>
    <property type="match status" value="1"/>
</dbReference>
<dbReference type="GO" id="GO:0016787">
    <property type="term" value="F:hydrolase activity"/>
    <property type="evidence" value="ECO:0007669"/>
    <property type="project" value="UniProtKB-KW"/>
</dbReference>
<sequence length="321" mass="34922">MVSRRNLVKTIAVGGLSMGSGIASSFTAGDASMRDVRSLMPALSCDCHSHIIGPYDRFPMLESRRYTPPPASVEDLETLHRKLGIERSVLVQPSFYGFDNACLLAALQVLGPTARGVAAIPDDLAANELDRWRIAGITGIRINQAGGCKDPRILTGMIERAGKQAAELGWHVQLFLPLTVIASLARTIEASPAVFVLDHFAGAKATGVRQEGFDAVLGLMKAGRAYSKLSAPYHEAQAPGYAGMGELAAAFINANPGQVLWGTDWPHTPWLRDTKETRESISPFYPVDNMNLIEKFFEWVPDKTTQERILVKNPAKLFGFS</sequence>
<dbReference type="Pfam" id="PF04909">
    <property type="entry name" value="Amidohydro_2"/>
    <property type="match status" value="1"/>
</dbReference>
<protein>
    <submittedName>
        <fullName evidence="2">TIM-barrel fold metal-dependent hydrolase</fullName>
    </submittedName>
</protein>
<dbReference type="InterPro" id="IPR006680">
    <property type="entry name" value="Amidohydro-rel"/>
</dbReference>
<dbReference type="PANTHER" id="PTHR35563">
    <property type="entry name" value="BARREL METAL-DEPENDENT HYDROLASE, PUTATIVE (AFU_ORTHOLOGUE AFUA_1G16240)-RELATED"/>
    <property type="match status" value="1"/>
</dbReference>
<dbReference type="RefSeq" id="WP_404608409.1">
    <property type="nucleotide sequence ID" value="NZ_JBIYDN010000010.1"/>
</dbReference>
<dbReference type="InterPro" id="IPR032466">
    <property type="entry name" value="Metal_Hydrolase"/>
</dbReference>
<name>A0ABW8MJ11_9BURK</name>
<gene>
    <name evidence="2" type="ORF">ABH943_003667</name>
</gene>
<reference evidence="2 3" key="1">
    <citation type="submission" date="2024-11" db="EMBL/GenBank/DDBJ databases">
        <title>Using genomics to understand microbial adaptation to soil warming.</title>
        <authorList>
            <person name="Deangelis K.M. PhD."/>
        </authorList>
    </citation>
    <scope>NUCLEOTIDE SEQUENCE [LARGE SCALE GENOMIC DNA]</scope>
    <source>
        <strain evidence="2 3">GAS97</strain>
    </source>
</reference>
<dbReference type="InterPro" id="IPR052358">
    <property type="entry name" value="Aro_Compnd_Degr_Hydrolases"/>
</dbReference>
<organism evidence="2 3">
    <name type="scientific">Caballeronia udeis</name>
    <dbReference type="NCBI Taxonomy" id="1232866"/>
    <lineage>
        <taxon>Bacteria</taxon>
        <taxon>Pseudomonadati</taxon>
        <taxon>Pseudomonadota</taxon>
        <taxon>Betaproteobacteria</taxon>
        <taxon>Burkholderiales</taxon>
        <taxon>Burkholderiaceae</taxon>
        <taxon>Caballeronia</taxon>
    </lineage>
</organism>
<comment type="caution">
    <text evidence="2">The sequence shown here is derived from an EMBL/GenBank/DDBJ whole genome shotgun (WGS) entry which is preliminary data.</text>
</comment>
<proteinExistence type="predicted"/>
<accession>A0ABW8MJ11</accession>
<dbReference type="SUPFAM" id="SSF51556">
    <property type="entry name" value="Metallo-dependent hydrolases"/>
    <property type="match status" value="1"/>
</dbReference>
<dbReference type="PANTHER" id="PTHR35563:SF2">
    <property type="entry name" value="BARREL METAL-DEPENDENT HYDROLASE, PUTATIVE (AFU_ORTHOLOGUE AFUA_1G16240)-RELATED"/>
    <property type="match status" value="1"/>
</dbReference>
<dbReference type="Proteomes" id="UP001620514">
    <property type="component" value="Unassembled WGS sequence"/>
</dbReference>
<keyword evidence="3" id="KW-1185">Reference proteome</keyword>
<keyword evidence="2" id="KW-0378">Hydrolase</keyword>
<evidence type="ECO:0000313" key="2">
    <source>
        <dbReference type="EMBL" id="MFK4443645.1"/>
    </source>
</evidence>
<evidence type="ECO:0000259" key="1">
    <source>
        <dbReference type="Pfam" id="PF04909"/>
    </source>
</evidence>
<feature type="domain" description="Amidohydrolase-related" evidence="1">
    <location>
        <begin position="45"/>
        <end position="320"/>
    </location>
</feature>